<reference evidence="1" key="1">
    <citation type="journal article" date="2020" name="Nature">
        <title>Giant virus diversity and host interactions through global metagenomics.</title>
        <authorList>
            <person name="Schulz F."/>
            <person name="Roux S."/>
            <person name="Paez-Espino D."/>
            <person name="Jungbluth S."/>
            <person name="Walsh D.A."/>
            <person name="Denef V.J."/>
            <person name="McMahon K.D."/>
            <person name="Konstantinidis K.T."/>
            <person name="Eloe-Fadrosh E.A."/>
            <person name="Kyrpides N.C."/>
            <person name="Woyke T."/>
        </authorList>
    </citation>
    <scope>NUCLEOTIDE SEQUENCE</scope>
    <source>
        <strain evidence="1">GVMAG-M-3300023179-92</strain>
    </source>
</reference>
<organism evidence="1">
    <name type="scientific">viral metagenome</name>
    <dbReference type="NCBI Taxonomy" id="1070528"/>
    <lineage>
        <taxon>unclassified sequences</taxon>
        <taxon>metagenomes</taxon>
        <taxon>organismal metagenomes</taxon>
    </lineage>
</organism>
<name>A0A6C0HDL3_9ZZZZ</name>
<sequence>MTSKVPVYMYKRITYKPIQEPPEDWEIINETEKSDL</sequence>
<dbReference type="AlphaFoldDB" id="A0A6C0HDL3"/>
<accession>A0A6C0HDL3</accession>
<evidence type="ECO:0000313" key="1">
    <source>
        <dbReference type="EMBL" id="QHT78678.1"/>
    </source>
</evidence>
<dbReference type="EMBL" id="MN739935">
    <property type="protein sequence ID" value="QHT78678.1"/>
    <property type="molecule type" value="Genomic_DNA"/>
</dbReference>
<protein>
    <submittedName>
        <fullName evidence="1">Uncharacterized protein</fullName>
    </submittedName>
</protein>
<proteinExistence type="predicted"/>